<evidence type="ECO:0000256" key="1">
    <source>
        <dbReference type="SAM" id="SignalP"/>
    </source>
</evidence>
<dbReference type="InterPro" id="IPR014861">
    <property type="entry name" value="CNP1-like_dom"/>
</dbReference>
<dbReference type="EMBL" id="CABPSC010000019">
    <property type="protein sequence ID" value="VVE37077.1"/>
    <property type="molecule type" value="Genomic_DNA"/>
</dbReference>
<protein>
    <recommendedName>
        <fullName evidence="2">CNP1-like uncharacterized domain-containing protein</fullName>
    </recommendedName>
</protein>
<organism evidence="3 4">
    <name type="scientific">Pandoraea nosoerga</name>
    <dbReference type="NCBI Taxonomy" id="2508296"/>
    <lineage>
        <taxon>Bacteria</taxon>
        <taxon>Pseudomonadati</taxon>
        <taxon>Pseudomonadota</taxon>
        <taxon>Betaproteobacteria</taxon>
        <taxon>Burkholderiales</taxon>
        <taxon>Burkholderiaceae</taxon>
        <taxon>Pandoraea</taxon>
    </lineage>
</organism>
<dbReference type="Proteomes" id="UP000367825">
    <property type="component" value="Unassembled WGS sequence"/>
</dbReference>
<evidence type="ECO:0000259" key="2">
    <source>
        <dbReference type="Pfam" id="PF08750"/>
    </source>
</evidence>
<keyword evidence="1" id="KW-0732">Signal</keyword>
<sequence length="199" mass="21868">MRSFLARRTPRPTASAPLASLPALTALTALTLLAACSSVSQPVQDFDEYLAQQEAAKGKWKEAAYSLPTSAPQDADLISFPTLPNAALDYAIDAKSVQVTEDGVVRYIAVIRSKQGARNVSYEGMHCATFESRLYATGRPDGTWAPARNSEWRPIRPYGATAYQGILYRDYLCQDKTPLGSAKDIVQNLRYPTTPTNYR</sequence>
<dbReference type="AlphaFoldDB" id="A0A5E4XL83"/>
<gene>
    <name evidence="3" type="ORF">PNO31109_03954</name>
</gene>
<evidence type="ECO:0000313" key="3">
    <source>
        <dbReference type="EMBL" id="VVE37077.1"/>
    </source>
</evidence>
<dbReference type="OrthoDB" id="7066954at2"/>
<evidence type="ECO:0000313" key="4">
    <source>
        <dbReference type="Proteomes" id="UP000367825"/>
    </source>
</evidence>
<keyword evidence="4" id="KW-1185">Reference proteome</keyword>
<name>A0A5E4XL83_9BURK</name>
<reference evidence="3 4" key="1">
    <citation type="submission" date="2019-08" db="EMBL/GenBank/DDBJ databases">
        <authorList>
            <person name="Peeters C."/>
        </authorList>
    </citation>
    <scope>NUCLEOTIDE SEQUENCE [LARGE SCALE GENOMIC DNA]</scope>
    <source>
        <strain evidence="3 4">LMG 31109</strain>
    </source>
</reference>
<feature type="domain" description="CNP1-like uncharacterised" evidence="2">
    <location>
        <begin position="57"/>
        <end position="190"/>
    </location>
</feature>
<feature type="chain" id="PRO_5023100480" description="CNP1-like uncharacterized domain-containing protein" evidence="1">
    <location>
        <begin position="35"/>
        <end position="199"/>
    </location>
</feature>
<proteinExistence type="predicted"/>
<dbReference type="Pfam" id="PF08750">
    <property type="entry name" value="CNP1"/>
    <property type="match status" value="1"/>
</dbReference>
<feature type="signal peptide" evidence="1">
    <location>
        <begin position="1"/>
        <end position="34"/>
    </location>
</feature>
<accession>A0A5E4XL83</accession>